<keyword evidence="1" id="KW-1133">Transmembrane helix</keyword>
<name>A0A087E9R2_9BIFI</name>
<dbReference type="Proteomes" id="UP000029055">
    <property type="component" value="Unassembled WGS sequence"/>
</dbReference>
<dbReference type="AlphaFoldDB" id="A0A087E9R2"/>
<reference evidence="2 3" key="1">
    <citation type="submission" date="2014-03" db="EMBL/GenBank/DDBJ databases">
        <title>Genomics of Bifidobacteria.</title>
        <authorList>
            <person name="Ventura M."/>
            <person name="Milani C."/>
            <person name="Lugli G.A."/>
        </authorList>
    </citation>
    <scope>NUCLEOTIDE SEQUENCE [LARGE SCALE GENOMIC DNA]</scope>
    <source>
        <strain evidence="2 3">LMG 11597</strain>
    </source>
</reference>
<protein>
    <submittedName>
        <fullName evidence="2">Uncharacterized protein</fullName>
    </submittedName>
</protein>
<proteinExistence type="predicted"/>
<feature type="transmembrane region" description="Helical" evidence="1">
    <location>
        <begin position="116"/>
        <end position="145"/>
    </location>
</feature>
<dbReference type="RefSeq" id="WP_024462874.1">
    <property type="nucleotide sequence ID" value="NZ_CP062939.1"/>
</dbReference>
<dbReference type="EMBL" id="JGZR01000003">
    <property type="protein sequence ID" value="KFJ04513.1"/>
    <property type="molecule type" value="Genomic_DNA"/>
</dbReference>
<keyword evidence="1" id="KW-0812">Transmembrane</keyword>
<organism evidence="2 3">
    <name type="scientific">Bifidobacterium subtile</name>
    <dbReference type="NCBI Taxonomy" id="77635"/>
    <lineage>
        <taxon>Bacteria</taxon>
        <taxon>Bacillati</taxon>
        <taxon>Actinomycetota</taxon>
        <taxon>Actinomycetes</taxon>
        <taxon>Bifidobacteriales</taxon>
        <taxon>Bifidobacteriaceae</taxon>
        <taxon>Bifidobacterium</taxon>
    </lineage>
</organism>
<evidence type="ECO:0000256" key="1">
    <source>
        <dbReference type="SAM" id="Phobius"/>
    </source>
</evidence>
<accession>A0A087E9R2</accession>
<feature type="transmembrane region" description="Helical" evidence="1">
    <location>
        <begin position="223"/>
        <end position="242"/>
    </location>
</feature>
<keyword evidence="1" id="KW-0472">Membrane</keyword>
<evidence type="ECO:0000313" key="3">
    <source>
        <dbReference type="Proteomes" id="UP000029055"/>
    </source>
</evidence>
<feature type="transmembrane region" description="Helical" evidence="1">
    <location>
        <begin position="41"/>
        <end position="58"/>
    </location>
</feature>
<feature type="transmembrane region" description="Helical" evidence="1">
    <location>
        <begin position="157"/>
        <end position="176"/>
    </location>
</feature>
<feature type="transmembrane region" description="Helical" evidence="1">
    <location>
        <begin position="64"/>
        <end position="83"/>
    </location>
</feature>
<keyword evidence="3" id="KW-1185">Reference proteome</keyword>
<sequence>MGRIRIGDGIPEQLGLYGLPSGEFVYRVNYARQHPYDWRFARSRLLLGLPLCLGTLPVGGWHTWWPLAAMTGTVAFALVELVTEMGDWSARWRRFLRMAGLRWWWTARDLQLQHNVLLNAGGIVAMLYIVILFPTCMIWGILPLLGTGSSVAADWRVLGVWLGVTLYQISLARSFLYDTGFLQPSRSRMSERFRIWVRWLAGPALTGWLLVQLAVGLPGEARLFTGMTPAFLLVAGLPLLLIGEVSLFSRQVIAEDREYRRAQEEQRSELVRRALDISEPVLAAAIREQGETDRGVGGLDVLPFLLGTLAYDQISPSDLSAEAVAEAVRALAAGYGVDAHADVTCSDVTMPELRTMLRVVGTVLAVGCARQIAHETAQANAASMLTVSIDGQGERSRQLQITVHCTDSRVRLEPGLDAEALQAKLLAMYPVVGHRPMISVERHGDGAAGSRVLGVCVSFGQQARQ</sequence>
<gene>
    <name evidence="2" type="ORF">BISU_0520</name>
</gene>
<comment type="caution">
    <text evidence="2">The sequence shown here is derived from an EMBL/GenBank/DDBJ whole genome shotgun (WGS) entry which is preliminary data.</text>
</comment>
<evidence type="ECO:0000313" key="2">
    <source>
        <dbReference type="EMBL" id="KFJ04513.1"/>
    </source>
</evidence>
<feature type="transmembrane region" description="Helical" evidence="1">
    <location>
        <begin position="196"/>
        <end position="217"/>
    </location>
</feature>